<dbReference type="PIRSF" id="PIRSF037489">
    <property type="entry name" value="UCP037489_NIF3_YqfO"/>
    <property type="match status" value="1"/>
</dbReference>
<dbReference type="GO" id="GO:0005737">
    <property type="term" value="C:cytoplasm"/>
    <property type="evidence" value="ECO:0007669"/>
    <property type="project" value="TreeGrafter"/>
</dbReference>
<dbReference type="Proteomes" id="UP000010880">
    <property type="component" value="Chromosome"/>
</dbReference>
<protein>
    <recommendedName>
        <fullName evidence="2 4">GTP cyclohydrolase 1 type 2 homolog</fullName>
    </recommendedName>
</protein>
<dbReference type="PANTHER" id="PTHR13799">
    <property type="entry name" value="NGG1 INTERACTING FACTOR 3"/>
    <property type="match status" value="1"/>
</dbReference>
<evidence type="ECO:0000256" key="2">
    <source>
        <dbReference type="ARBA" id="ARBA00022112"/>
    </source>
</evidence>
<accession>L0KBP7</accession>
<dbReference type="HOGENOM" id="CLU_037423_1_0_9"/>
<feature type="binding site" evidence="5">
    <location>
        <position position="335"/>
    </location>
    <ligand>
        <name>a divalent metal cation</name>
        <dbReference type="ChEBI" id="CHEBI:60240"/>
        <label>1</label>
    </ligand>
</feature>
<dbReference type="KEGG" id="hhl:Halha_1867"/>
<feature type="binding site" evidence="5">
    <location>
        <position position="105"/>
    </location>
    <ligand>
        <name>a divalent metal cation</name>
        <dbReference type="ChEBI" id="CHEBI:60240"/>
        <label>1</label>
    </ligand>
</feature>
<evidence type="ECO:0000256" key="1">
    <source>
        <dbReference type="ARBA" id="ARBA00006964"/>
    </source>
</evidence>
<evidence type="ECO:0000256" key="4">
    <source>
        <dbReference type="PIRNR" id="PIRNR037489"/>
    </source>
</evidence>
<dbReference type="InterPro" id="IPR002678">
    <property type="entry name" value="DUF34/NIF3"/>
</dbReference>
<dbReference type="InterPro" id="IPR017221">
    <property type="entry name" value="DUF34/NIF3_bac"/>
</dbReference>
<dbReference type="eggNOG" id="COG0327">
    <property type="taxonomic scope" value="Bacteria"/>
</dbReference>
<dbReference type="PANTHER" id="PTHR13799:SF14">
    <property type="entry name" value="GTP CYCLOHYDROLASE 1 TYPE 2 HOMOLOG"/>
    <property type="match status" value="1"/>
</dbReference>
<dbReference type="Gene3D" id="3.30.70.120">
    <property type="match status" value="1"/>
</dbReference>
<gene>
    <name evidence="6" type="ordered locus">Halha_1867</name>
</gene>
<dbReference type="InterPro" id="IPR015867">
    <property type="entry name" value="N-reg_PII/ATP_PRibTrfase_C"/>
</dbReference>
<evidence type="ECO:0000256" key="3">
    <source>
        <dbReference type="ARBA" id="ARBA00022723"/>
    </source>
</evidence>
<dbReference type="GO" id="GO:0046872">
    <property type="term" value="F:metal ion binding"/>
    <property type="evidence" value="ECO:0007669"/>
    <property type="project" value="UniProtKB-UniRule"/>
</dbReference>
<dbReference type="Gene3D" id="3.40.1390.30">
    <property type="entry name" value="NIF3 (NGG1p interacting factor 3)-like"/>
    <property type="match status" value="2"/>
</dbReference>
<evidence type="ECO:0000256" key="5">
    <source>
        <dbReference type="PIRSR" id="PIRSR602678-1"/>
    </source>
</evidence>
<dbReference type="EMBL" id="CP003359">
    <property type="protein sequence ID" value="AGB41779.1"/>
    <property type="molecule type" value="Genomic_DNA"/>
</dbReference>
<name>L0KBP7_HALHC</name>
<organism evidence="6 7">
    <name type="scientific">Halobacteroides halobius (strain ATCC 35273 / DSM 5150 / MD-1)</name>
    <dbReference type="NCBI Taxonomy" id="748449"/>
    <lineage>
        <taxon>Bacteria</taxon>
        <taxon>Bacillati</taxon>
        <taxon>Bacillota</taxon>
        <taxon>Clostridia</taxon>
        <taxon>Halanaerobiales</taxon>
        <taxon>Halobacteroidaceae</taxon>
        <taxon>Halobacteroides</taxon>
    </lineage>
</organism>
<dbReference type="SUPFAM" id="SSF102705">
    <property type="entry name" value="NIF3 (NGG1p interacting factor 3)-like"/>
    <property type="match status" value="1"/>
</dbReference>
<keyword evidence="3 4" id="KW-0479">Metal-binding</keyword>
<dbReference type="InterPro" id="IPR036069">
    <property type="entry name" value="DUF34/NIF3_sf"/>
</dbReference>
<evidence type="ECO:0000313" key="7">
    <source>
        <dbReference type="Proteomes" id="UP000010880"/>
    </source>
</evidence>
<dbReference type="FunFam" id="3.30.70.120:FF:000006">
    <property type="entry name" value="GTP cyclohydrolase 1 type 2 homolog"/>
    <property type="match status" value="1"/>
</dbReference>
<reference evidence="7" key="1">
    <citation type="submission" date="2012-02" db="EMBL/GenBank/DDBJ databases">
        <title>The complete genome of Halobacteroides halobius DSM 5150.</title>
        <authorList>
            <person name="Lucas S."/>
            <person name="Copeland A."/>
            <person name="Lapidus A."/>
            <person name="Glavina del Rio T."/>
            <person name="Dalin E."/>
            <person name="Tice H."/>
            <person name="Bruce D."/>
            <person name="Goodwin L."/>
            <person name="Pitluck S."/>
            <person name="Peters L."/>
            <person name="Mikhailova N."/>
            <person name="Gu W."/>
            <person name="Kyrpides N."/>
            <person name="Mavromatis K."/>
            <person name="Ivanova N."/>
            <person name="Brettin T."/>
            <person name="Detter J.C."/>
            <person name="Han C."/>
            <person name="Larimer F."/>
            <person name="Land M."/>
            <person name="Hauser L."/>
            <person name="Markowitz V."/>
            <person name="Cheng J.-F."/>
            <person name="Hugenholtz P."/>
            <person name="Woyke T."/>
            <person name="Wu D."/>
            <person name="Tindall B."/>
            <person name="Pomrenke H."/>
            <person name="Brambilla E."/>
            <person name="Klenk H.-P."/>
            <person name="Eisen J.A."/>
        </authorList>
    </citation>
    <scope>NUCLEOTIDE SEQUENCE [LARGE SCALE GENOMIC DNA]</scope>
    <source>
        <strain evidence="7">ATCC 35273 / DSM 5150 / MD-1</strain>
    </source>
</reference>
<dbReference type="PATRIC" id="fig|748449.3.peg.1797"/>
<dbReference type="FunFam" id="3.40.1390.30:FF:000001">
    <property type="entry name" value="GTP cyclohydrolase 1 type 2"/>
    <property type="match status" value="1"/>
</dbReference>
<dbReference type="NCBIfam" id="TIGR00486">
    <property type="entry name" value="YbgI_SA1388"/>
    <property type="match status" value="1"/>
</dbReference>
<feature type="binding site" evidence="5">
    <location>
        <position position="331"/>
    </location>
    <ligand>
        <name>a divalent metal cation</name>
        <dbReference type="ChEBI" id="CHEBI:60240"/>
        <label>1</label>
    </ligand>
</feature>
<keyword evidence="7" id="KW-1185">Reference proteome</keyword>
<feature type="binding site" evidence="5">
    <location>
        <position position="67"/>
    </location>
    <ligand>
        <name>a divalent metal cation</name>
        <dbReference type="ChEBI" id="CHEBI:60240"/>
        <label>1</label>
    </ligand>
</feature>
<dbReference type="STRING" id="748449.Halha_1867"/>
<feature type="binding site" evidence="5">
    <location>
        <position position="66"/>
    </location>
    <ligand>
        <name>a divalent metal cation</name>
        <dbReference type="ChEBI" id="CHEBI:60240"/>
        <label>1</label>
    </ligand>
</feature>
<dbReference type="RefSeq" id="WP_015327495.1">
    <property type="nucleotide sequence ID" value="NC_019978.1"/>
</dbReference>
<dbReference type="Pfam" id="PF01784">
    <property type="entry name" value="DUF34_NIF3"/>
    <property type="match status" value="1"/>
</dbReference>
<evidence type="ECO:0000313" key="6">
    <source>
        <dbReference type="EMBL" id="AGB41779.1"/>
    </source>
</evidence>
<sequence length="372" mass="40569">MSVKLHQVIDLIEELAAPHLAAEWDNVGLQLGDINQTIEKLLVALDLNYDVLEEAIAADIDLIVTHHPFIFKGISNINFATPQGKIIKKAIKEDISIYVAHTNYDIASNGLNDLLAKQVGVSNLQPLKVTASENLKKIAVFVPETAIAEVREALADAGAGHIGDYSHCTFQQSGIGTFKPLEGTNPYLGTKGEVNQVKEYKLETIVLESQLNKTIDKMIKAHPYEEVAYDIYPLAKEGPTVGLGRIGHLKESISLGEYAQLVKEELDLEQIKVVGTLNSKVKKVALCSGSGADLIQTAISKGADLLVTGDIKYHQAQMAEEANLNLIDGGHYGTEKIMKEGLAEYFKEEVAANNMEVKVIESNINTNPFQVI</sequence>
<proteinExistence type="inferred from homology"/>
<comment type="similarity">
    <text evidence="1 4">Belongs to the GTP cyclohydrolase I type 2/NIF3 family.</text>
</comment>
<dbReference type="OrthoDB" id="9792792at2"/>
<dbReference type="AlphaFoldDB" id="L0KBP7"/>